<sequence>MSLLDMRIDTDGYLGQRPSISLAFSPLMIIDGRSRNSNFSYIQLPEEPIKLSILRLDGSCFDIEVMKSASIAELRQAVEAFFSDMTQNGPGKISWPHVWSHFCLTYDGQKLVTETDYIRNYGIKDGDQLQFIRHISNSCSFKKKRSKKWTFCSEQHKISISRSRPNICDNKKGNDEEENHYNVENGEFSTFDDTYKNFEHKESRWAGLLQRLFPYSRLQGRKEV</sequence>
<dbReference type="CDD" id="cd17058">
    <property type="entry name" value="Ubl_SNRNP25"/>
    <property type="match status" value="1"/>
</dbReference>
<dbReference type="EMBL" id="JARPOI010000004">
    <property type="protein sequence ID" value="KAJ9184036.1"/>
    <property type="molecule type" value="Genomic_DNA"/>
</dbReference>
<dbReference type="PANTHER" id="PTHR14942:SF2">
    <property type="entry name" value="UBIQUITIN-LIKE SUPERFAMILY PROTEIN"/>
    <property type="match status" value="1"/>
</dbReference>
<dbReference type="InterPro" id="IPR040610">
    <property type="entry name" value="SNRNP25_ubiquitin"/>
</dbReference>
<gene>
    <name evidence="2" type="ORF">P3X46_007820</name>
</gene>
<accession>A0ABQ9MUT4</accession>
<evidence type="ECO:0000313" key="3">
    <source>
        <dbReference type="Proteomes" id="UP001174677"/>
    </source>
</evidence>
<dbReference type="InterPro" id="IPR039690">
    <property type="entry name" value="SNRNP25"/>
</dbReference>
<dbReference type="Proteomes" id="UP001174677">
    <property type="component" value="Chromosome 4"/>
</dbReference>
<evidence type="ECO:0000259" key="1">
    <source>
        <dbReference type="Pfam" id="PF18036"/>
    </source>
</evidence>
<evidence type="ECO:0000313" key="2">
    <source>
        <dbReference type="EMBL" id="KAJ9184036.1"/>
    </source>
</evidence>
<dbReference type="Pfam" id="PF18036">
    <property type="entry name" value="Ubiquitin_4"/>
    <property type="match status" value="1"/>
</dbReference>
<dbReference type="PANTHER" id="PTHR14942">
    <property type="entry name" value="U11/U12 SMALL NUCLEAR RIBONUCLEOPROTEIN 25 KDA PROTEIN"/>
    <property type="match status" value="1"/>
</dbReference>
<proteinExistence type="predicted"/>
<dbReference type="SUPFAM" id="SSF54236">
    <property type="entry name" value="Ubiquitin-like"/>
    <property type="match status" value="1"/>
</dbReference>
<dbReference type="Gene3D" id="3.10.20.90">
    <property type="entry name" value="Phosphatidylinositol 3-kinase Catalytic Subunit, Chain A, domain 1"/>
    <property type="match status" value="1"/>
</dbReference>
<name>A0ABQ9MUT4_HEVBR</name>
<reference evidence="2" key="1">
    <citation type="journal article" date="2023" name="Plant Biotechnol. J.">
        <title>Chromosome-level wild Hevea brasiliensis genome provides new tools for genomic-assisted breeding and valuable loci to elevate rubber yield.</title>
        <authorList>
            <person name="Cheng H."/>
            <person name="Song X."/>
            <person name="Hu Y."/>
            <person name="Wu T."/>
            <person name="Yang Q."/>
            <person name="An Z."/>
            <person name="Feng S."/>
            <person name="Deng Z."/>
            <person name="Wu W."/>
            <person name="Zeng X."/>
            <person name="Tu M."/>
            <person name="Wang X."/>
            <person name="Huang H."/>
        </authorList>
    </citation>
    <scope>NUCLEOTIDE SEQUENCE</scope>
    <source>
        <strain evidence="2">MT/VB/25A 57/8</strain>
    </source>
</reference>
<organism evidence="2 3">
    <name type="scientific">Hevea brasiliensis</name>
    <name type="common">Para rubber tree</name>
    <name type="synonym">Siphonia brasiliensis</name>
    <dbReference type="NCBI Taxonomy" id="3981"/>
    <lineage>
        <taxon>Eukaryota</taxon>
        <taxon>Viridiplantae</taxon>
        <taxon>Streptophyta</taxon>
        <taxon>Embryophyta</taxon>
        <taxon>Tracheophyta</taxon>
        <taxon>Spermatophyta</taxon>
        <taxon>Magnoliopsida</taxon>
        <taxon>eudicotyledons</taxon>
        <taxon>Gunneridae</taxon>
        <taxon>Pentapetalae</taxon>
        <taxon>rosids</taxon>
        <taxon>fabids</taxon>
        <taxon>Malpighiales</taxon>
        <taxon>Euphorbiaceae</taxon>
        <taxon>Crotonoideae</taxon>
        <taxon>Micrandreae</taxon>
        <taxon>Hevea</taxon>
    </lineage>
</organism>
<feature type="domain" description="SNRNP25 ubiquitin-like" evidence="1">
    <location>
        <begin position="49"/>
        <end position="135"/>
    </location>
</feature>
<keyword evidence="3" id="KW-1185">Reference proteome</keyword>
<dbReference type="InterPro" id="IPR029071">
    <property type="entry name" value="Ubiquitin-like_domsf"/>
</dbReference>
<comment type="caution">
    <text evidence="2">The sequence shown here is derived from an EMBL/GenBank/DDBJ whole genome shotgun (WGS) entry which is preliminary data.</text>
</comment>
<protein>
    <recommendedName>
        <fullName evidence="1">SNRNP25 ubiquitin-like domain-containing protein</fullName>
    </recommendedName>
</protein>